<dbReference type="PROSITE" id="PS51257">
    <property type="entry name" value="PROKAR_LIPOPROTEIN"/>
    <property type="match status" value="1"/>
</dbReference>
<reference evidence="1 2" key="1">
    <citation type="submission" date="2014-11" db="EMBL/GenBank/DDBJ databases">
        <title>Complete Genome Sequence of Pseudoalteromonas sp. Strain OCN003 Isolated from Kaneohe Bay, Oahu, Hawaii.</title>
        <authorList>
            <person name="Beurmann S."/>
            <person name="Videau P."/>
            <person name="Ushijima B."/>
            <person name="Smith A.M."/>
            <person name="Aeby G.S."/>
            <person name="Callahan S.M."/>
            <person name="Belcaid M."/>
        </authorList>
    </citation>
    <scope>NUCLEOTIDE SEQUENCE [LARGE SCALE GENOMIC DNA]</scope>
    <source>
        <strain evidence="1 2">OCN003</strain>
    </source>
</reference>
<name>A0A0A7EDJ5_9GAMM</name>
<sequence>MKKLLLITFILLTSACSQTPINNRYINANWQAIAIAPFEGKQADAVEMELDRLFAISDKVIVYTPDHIRLELDKRNLTKEYNEFPQKVMFELAKELKVDGVLFGQIKTSRIKNQFTGYPTTSLYSKLIALENKSVITATHHETSGFMASDSSSISELVELTVNDLNDVLDQINPSTKKSWFERIFN</sequence>
<accession>A0A0A7EDJ5</accession>
<dbReference type="HOGENOM" id="CLU_1453276_0_0_6"/>
<protein>
    <recommendedName>
        <fullName evidence="3">Lipoprotein</fullName>
    </recommendedName>
</protein>
<dbReference type="eggNOG" id="ENOG5033K0P">
    <property type="taxonomic scope" value="Bacteria"/>
</dbReference>
<proteinExistence type="predicted"/>
<evidence type="ECO:0000313" key="2">
    <source>
        <dbReference type="Proteomes" id="UP000030341"/>
    </source>
</evidence>
<dbReference type="KEGG" id="pseo:OM33_02185"/>
<gene>
    <name evidence="1" type="ORF">OM33_02185</name>
</gene>
<dbReference type="EMBL" id="CP009888">
    <property type="protein sequence ID" value="AIY64092.1"/>
    <property type="molecule type" value="Genomic_DNA"/>
</dbReference>
<evidence type="ECO:0000313" key="1">
    <source>
        <dbReference type="EMBL" id="AIY64092.1"/>
    </source>
</evidence>
<evidence type="ECO:0008006" key="3">
    <source>
        <dbReference type="Google" id="ProtNLM"/>
    </source>
</evidence>
<organism evidence="1 2">
    <name type="scientific">Pseudoalteromonas piratica</name>
    <dbReference type="NCBI Taxonomy" id="1348114"/>
    <lineage>
        <taxon>Bacteria</taxon>
        <taxon>Pseudomonadati</taxon>
        <taxon>Pseudomonadota</taxon>
        <taxon>Gammaproteobacteria</taxon>
        <taxon>Alteromonadales</taxon>
        <taxon>Pseudoalteromonadaceae</taxon>
        <taxon>Pseudoalteromonas</taxon>
    </lineage>
</organism>
<keyword evidence="2" id="KW-1185">Reference proteome</keyword>
<dbReference type="Proteomes" id="UP000030341">
    <property type="component" value="Chromosome 1"/>
</dbReference>
<dbReference type="RefSeq" id="WP_038638168.1">
    <property type="nucleotide sequence ID" value="NZ_CP009888.1"/>
</dbReference>
<dbReference type="Gene3D" id="3.40.50.10610">
    <property type="entry name" value="ABC-type transport auxiliary lipoprotein component"/>
    <property type="match status" value="1"/>
</dbReference>
<dbReference type="AlphaFoldDB" id="A0A0A7EDJ5"/>